<protein>
    <submittedName>
        <fullName evidence="3">Microtubule-associated protein</fullName>
    </submittedName>
</protein>
<feature type="compositionally biased region" description="Basic and acidic residues" evidence="1">
    <location>
        <begin position="118"/>
        <end position="128"/>
    </location>
</feature>
<feature type="region of interest" description="Disordered" evidence="1">
    <location>
        <begin position="113"/>
        <end position="298"/>
    </location>
</feature>
<feature type="compositionally biased region" description="Acidic residues" evidence="1">
    <location>
        <begin position="1"/>
        <end position="18"/>
    </location>
</feature>
<accession>A0A0R3RKC4</accession>
<evidence type="ECO:0000313" key="2">
    <source>
        <dbReference type="Proteomes" id="UP000050640"/>
    </source>
</evidence>
<feature type="compositionally biased region" description="Basic and acidic residues" evidence="1">
    <location>
        <begin position="51"/>
        <end position="65"/>
    </location>
</feature>
<organism evidence="2 3">
    <name type="scientific">Elaeophora elaphi</name>
    <dbReference type="NCBI Taxonomy" id="1147741"/>
    <lineage>
        <taxon>Eukaryota</taxon>
        <taxon>Metazoa</taxon>
        <taxon>Ecdysozoa</taxon>
        <taxon>Nematoda</taxon>
        <taxon>Chromadorea</taxon>
        <taxon>Rhabditida</taxon>
        <taxon>Spirurina</taxon>
        <taxon>Spiruromorpha</taxon>
        <taxon>Filarioidea</taxon>
        <taxon>Onchocercidae</taxon>
        <taxon>Elaeophora</taxon>
    </lineage>
</organism>
<evidence type="ECO:0000256" key="1">
    <source>
        <dbReference type="SAM" id="MobiDB-lite"/>
    </source>
</evidence>
<dbReference type="STRING" id="1147741.A0A0R3RKC4"/>
<dbReference type="WBParaSite" id="EEL_0000193301-mRNA-1">
    <property type="protein sequence ID" value="EEL_0000193301-mRNA-1"/>
    <property type="gene ID" value="EEL_0000193301"/>
</dbReference>
<dbReference type="Proteomes" id="UP000050640">
    <property type="component" value="Unplaced"/>
</dbReference>
<evidence type="ECO:0000313" key="3">
    <source>
        <dbReference type="WBParaSite" id="EEL_0000193301-mRNA-1"/>
    </source>
</evidence>
<dbReference type="AlphaFoldDB" id="A0A0R3RKC4"/>
<feature type="compositionally biased region" description="Polar residues" evidence="1">
    <location>
        <begin position="33"/>
        <end position="50"/>
    </location>
</feature>
<feature type="compositionally biased region" description="Low complexity" evidence="1">
    <location>
        <begin position="193"/>
        <end position="250"/>
    </location>
</feature>
<reference evidence="3" key="1">
    <citation type="submission" date="2017-02" db="UniProtKB">
        <authorList>
            <consortium name="WormBaseParasite"/>
        </authorList>
    </citation>
    <scope>IDENTIFICATION</scope>
</reference>
<proteinExistence type="predicted"/>
<sequence length="623" mass="69763">MSRNIEEEEEEEEEDEEPVTLRKGTGFKMVTSLAPSVNQSVTETMSTVDGSHTEIVHETHTESHEVIIPQGQTPDSAEARAQADLQAKFIAEQKEAMERAQQEALQRAQLAQQQAIKEAQERAQREAQMRVQQAQAEAKAKQAEVEAKARQAEAEAKAKQAQAEAKKRAEQEALQRAQREAQIKAEQERAEQLRAQQQAKIAAARQAQQVQVQAQKSQENQPPNVQRQQQKMQQPNQQQPQMTTKQPQMQASKYQAPIKQVQQQTPQQQQQQQKKGPTVPAKPGQTPITRQNAPLETAAVRGGPPGHKLSAGGVLQAQASPAFSQQQIIPNTGDKIHAMRGGDVQQAYLNNITKPAEILPQHDIKPIHTQEDQSWVTQNRIPVEIQAPQPAKITIPELHGSVEVKPTVIIPRPAQTTRVEWNEFPQEETKELIEAPRVKVGDWHPDHQSEIIGAHSVKSAYQPGRIGHVWPPPQNENIAPRQEVTITKTTEDTAWRRDEKAGVETGTAWGKSIPHNLQKVWPPPENEVRTDRLVGSRLQTIQWPPPEFEQQIQQDVDILQTRLPVKPNRRQWPPPPPEYGPVIEQDETVMEQKVATGKAPAQQMQKKTTTTVTKGMVHVGGAR</sequence>
<name>A0A0R3RKC4_9BILA</name>
<feature type="compositionally biased region" description="Low complexity" evidence="1">
    <location>
        <begin position="260"/>
        <end position="273"/>
    </location>
</feature>
<feature type="region of interest" description="Disordered" evidence="1">
    <location>
        <begin position="1"/>
        <end position="80"/>
    </location>
</feature>
<keyword evidence="2" id="KW-1185">Reference proteome</keyword>
<feature type="compositionally biased region" description="Basic and acidic residues" evidence="1">
    <location>
        <begin position="138"/>
        <end position="192"/>
    </location>
</feature>